<dbReference type="EMBL" id="CP028519">
    <property type="protein sequence ID" value="AVY92816.1"/>
    <property type="molecule type" value="Genomic_DNA"/>
</dbReference>
<keyword evidence="7 16" id="KW-0732">Signal</keyword>
<evidence type="ECO:0000256" key="6">
    <source>
        <dbReference type="ARBA" id="ARBA00022692"/>
    </source>
</evidence>
<evidence type="ECO:0000256" key="14">
    <source>
        <dbReference type="PROSITE-ProRule" id="PRU01360"/>
    </source>
</evidence>
<dbReference type="InterPro" id="IPR010105">
    <property type="entry name" value="TonB_sidphr_rcpt"/>
</dbReference>
<evidence type="ECO:0000259" key="18">
    <source>
        <dbReference type="Pfam" id="PF07715"/>
    </source>
</evidence>
<keyword evidence="6 14" id="KW-0812">Transmembrane</keyword>
<name>A0A2U3THC9_9NEIS</name>
<keyword evidence="4 14" id="KW-1134">Transmembrane beta strand</keyword>
<evidence type="ECO:0000256" key="13">
    <source>
        <dbReference type="ARBA" id="ARBA00023237"/>
    </source>
</evidence>
<dbReference type="GO" id="GO:0015891">
    <property type="term" value="P:siderophore transport"/>
    <property type="evidence" value="ECO:0007669"/>
    <property type="project" value="InterPro"/>
</dbReference>
<evidence type="ECO:0000313" key="19">
    <source>
        <dbReference type="EMBL" id="AVY92816.1"/>
    </source>
</evidence>
<feature type="signal peptide" evidence="16">
    <location>
        <begin position="1"/>
        <end position="28"/>
    </location>
</feature>
<organism evidence="19 20">
    <name type="scientific">Microvirgula aerodenitrificans</name>
    <dbReference type="NCBI Taxonomy" id="57480"/>
    <lineage>
        <taxon>Bacteria</taxon>
        <taxon>Pseudomonadati</taxon>
        <taxon>Pseudomonadota</taxon>
        <taxon>Betaproteobacteria</taxon>
        <taxon>Neisseriales</taxon>
        <taxon>Aquaspirillaceae</taxon>
        <taxon>Microvirgula</taxon>
    </lineage>
</organism>
<dbReference type="Gene3D" id="2.170.130.10">
    <property type="entry name" value="TonB-dependent receptor, plug domain"/>
    <property type="match status" value="1"/>
</dbReference>
<evidence type="ECO:0000313" key="20">
    <source>
        <dbReference type="Proteomes" id="UP000244173"/>
    </source>
</evidence>
<gene>
    <name evidence="19" type="ORF">DAI18_01240</name>
</gene>
<dbReference type="SUPFAM" id="SSF56935">
    <property type="entry name" value="Porins"/>
    <property type="match status" value="1"/>
</dbReference>
<protein>
    <submittedName>
        <fullName evidence="19">TonB-dependent siderophore receptor</fullName>
    </submittedName>
</protein>
<dbReference type="PROSITE" id="PS52016">
    <property type="entry name" value="TONB_DEPENDENT_REC_3"/>
    <property type="match status" value="1"/>
</dbReference>
<dbReference type="InterPro" id="IPR039426">
    <property type="entry name" value="TonB-dep_rcpt-like"/>
</dbReference>
<dbReference type="AlphaFoldDB" id="A0A2U3THC9"/>
<evidence type="ECO:0000259" key="17">
    <source>
        <dbReference type="Pfam" id="PF00593"/>
    </source>
</evidence>
<keyword evidence="13 14" id="KW-0998">Cell outer membrane</keyword>
<proteinExistence type="inferred from homology"/>
<dbReference type="GO" id="GO:0009279">
    <property type="term" value="C:cell outer membrane"/>
    <property type="evidence" value="ECO:0007669"/>
    <property type="project" value="UniProtKB-SubCell"/>
</dbReference>
<keyword evidence="5" id="KW-0410">Iron transport</keyword>
<evidence type="ECO:0000256" key="3">
    <source>
        <dbReference type="ARBA" id="ARBA00022448"/>
    </source>
</evidence>
<evidence type="ECO:0000256" key="7">
    <source>
        <dbReference type="ARBA" id="ARBA00022729"/>
    </source>
</evidence>
<keyword evidence="8" id="KW-0408">Iron</keyword>
<keyword evidence="10 15" id="KW-0798">TonB box</keyword>
<dbReference type="OrthoDB" id="8732650at2"/>
<evidence type="ECO:0000256" key="1">
    <source>
        <dbReference type="ARBA" id="ARBA00004571"/>
    </source>
</evidence>
<comment type="subcellular location">
    <subcellularLocation>
        <location evidence="1 14">Cell outer membrane</location>
        <topology evidence="1 14">Multi-pass membrane protein</topology>
    </subcellularLocation>
</comment>
<dbReference type="STRING" id="1122240.GCA_000620105_02971"/>
<evidence type="ECO:0000256" key="2">
    <source>
        <dbReference type="ARBA" id="ARBA00009810"/>
    </source>
</evidence>
<feature type="chain" id="PRO_5015780789" evidence="16">
    <location>
        <begin position="29"/>
        <end position="692"/>
    </location>
</feature>
<keyword evidence="3 14" id="KW-0813">Transport</keyword>
<keyword evidence="20" id="KW-1185">Reference proteome</keyword>
<evidence type="ECO:0000256" key="4">
    <source>
        <dbReference type="ARBA" id="ARBA00022452"/>
    </source>
</evidence>
<accession>A0A2U3THC9</accession>
<dbReference type="Proteomes" id="UP000244173">
    <property type="component" value="Chromosome"/>
</dbReference>
<dbReference type="NCBIfam" id="TIGR01783">
    <property type="entry name" value="TonB-siderophor"/>
    <property type="match status" value="1"/>
</dbReference>
<evidence type="ECO:0000256" key="11">
    <source>
        <dbReference type="ARBA" id="ARBA00023136"/>
    </source>
</evidence>
<dbReference type="RefSeq" id="WP_107888570.1">
    <property type="nucleotide sequence ID" value="NZ_CP028519.1"/>
</dbReference>
<reference evidence="19 20" key="1">
    <citation type="submission" date="2018-04" db="EMBL/GenBank/DDBJ databases">
        <title>Denitrifier Microvirgula.</title>
        <authorList>
            <person name="Anderson E."/>
            <person name="Jang J."/>
            <person name="Ishii S."/>
        </authorList>
    </citation>
    <scope>NUCLEOTIDE SEQUENCE [LARGE SCALE GENOMIC DNA]</scope>
    <source>
        <strain evidence="19 20">BE2.4</strain>
    </source>
</reference>
<feature type="domain" description="TonB-dependent receptor plug" evidence="18">
    <location>
        <begin position="64"/>
        <end position="158"/>
    </location>
</feature>
<evidence type="ECO:0000256" key="5">
    <source>
        <dbReference type="ARBA" id="ARBA00022496"/>
    </source>
</evidence>
<dbReference type="CDD" id="cd01347">
    <property type="entry name" value="ligand_gated_channel"/>
    <property type="match status" value="1"/>
</dbReference>
<dbReference type="InterPro" id="IPR037066">
    <property type="entry name" value="Plug_dom_sf"/>
</dbReference>
<keyword evidence="11 14" id="KW-0472">Membrane</keyword>
<evidence type="ECO:0000256" key="16">
    <source>
        <dbReference type="SAM" id="SignalP"/>
    </source>
</evidence>
<dbReference type="Pfam" id="PF07715">
    <property type="entry name" value="Plug"/>
    <property type="match status" value="1"/>
</dbReference>
<evidence type="ECO:0000256" key="10">
    <source>
        <dbReference type="ARBA" id="ARBA00023077"/>
    </source>
</evidence>
<evidence type="ECO:0000256" key="12">
    <source>
        <dbReference type="ARBA" id="ARBA00023170"/>
    </source>
</evidence>
<dbReference type="Gene3D" id="2.40.170.20">
    <property type="entry name" value="TonB-dependent receptor, beta-barrel domain"/>
    <property type="match status" value="1"/>
</dbReference>
<dbReference type="InterPro" id="IPR000531">
    <property type="entry name" value="Beta-barrel_TonB"/>
</dbReference>
<feature type="domain" description="TonB-dependent receptor-like beta-barrel" evidence="17">
    <location>
        <begin position="230"/>
        <end position="661"/>
    </location>
</feature>
<dbReference type="PANTHER" id="PTHR32552:SF68">
    <property type="entry name" value="FERRICHROME OUTER MEMBRANE TRANSPORTER_PHAGE RECEPTOR"/>
    <property type="match status" value="1"/>
</dbReference>
<evidence type="ECO:0000256" key="15">
    <source>
        <dbReference type="RuleBase" id="RU003357"/>
    </source>
</evidence>
<evidence type="ECO:0000256" key="8">
    <source>
        <dbReference type="ARBA" id="ARBA00023004"/>
    </source>
</evidence>
<dbReference type="InterPro" id="IPR036942">
    <property type="entry name" value="Beta-barrel_TonB_sf"/>
</dbReference>
<dbReference type="GO" id="GO:0038023">
    <property type="term" value="F:signaling receptor activity"/>
    <property type="evidence" value="ECO:0007669"/>
    <property type="project" value="InterPro"/>
</dbReference>
<keyword evidence="9" id="KW-0406">Ion transport</keyword>
<dbReference type="Pfam" id="PF00593">
    <property type="entry name" value="TonB_dep_Rec_b-barrel"/>
    <property type="match status" value="1"/>
</dbReference>
<comment type="similarity">
    <text evidence="2 14 15">Belongs to the TonB-dependent receptor family.</text>
</comment>
<sequence length="692" mass="76185">MASSGPFPAFTLSPLALGLMLLPSFVHADSDTVLETVTVSSEQPLADPRLPEVTTATRTRTPARYVPQAIDAVAVKNLDAYGQTDLSQALTGVPGVDASGDTRFDSVSIRGFSAANDLYLDGFRDDMQYSRDLGNIERVEVLKGPAAVLYGRGSSGGIVNRVSKKPQPGLPSSVSARVGSEGLWRLQADLNGSLSDDITVRLNAAQEESDSFRGDALHSRRQLFAPSLNWRLTPSLNWLVQYEYGLYDRTPDRGIPGINGRPADVALDTVYGNAARDYIRDETQSLRSRLSYNLNEHWQLRHLLGVIRLDSDFDNTYQTGVSGNRVTRQRWIQDLNALNITSNFEAEGQFTTGPLAHQLLAGIEIGKQKRDPKLYQNASPVPSLSITDPDTRLQYNGAMKINSDNQHRVDTRALYLQDQLSLGLWKLLAGLRYDRFDIDSSNQLNGKSESRSSHSLSPRIGLVWTPLRDHSFYASYSKTFAPAGGGTIGITPGVTSNALDPEYTRQYETGVKSDWLDGKLSSTLSLYSLELYNRRTTDPNDPSRVELTGLQRTRGMELTLTGRLVGDWYARGGLALQNPEVVRAEANRQGKRPANVSRHNGSLFVGFAPENGWYAETGVTAVGQRYADTANSVLLPGYGRWDARAGYRTRSWDVEAAVTNLTDHRYYASATSAAQIQPGAPRAFLLSSNYRF</sequence>
<dbReference type="PANTHER" id="PTHR32552">
    <property type="entry name" value="FERRICHROME IRON RECEPTOR-RELATED"/>
    <property type="match status" value="1"/>
</dbReference>
<dbReference type="InterPro" id="IPR012910">
    <property type="entry name" value="Plug_dom"/>
</dbReference>
<dbReference type="GO" id="GO:0015344">
    <property type="term" value="F:siderophore uptake transmembrane transporter activity"/>
    <property type="evidence" value="ECO:0007669"/>
    <property type="project" value="TreeGrafter"/>
</dbReference>
<keyword evidence="12 19" id="KW-0675">Receptor</keyword>
<dbReference type="KEGG" id="maer:DAI18_01240"/>
<evidence type="ECO:0000256" key="9">
    <source>
        <dbReference type="ARBA" id="ARBA00023065"/>
    </source>
</evidence>